<proteinExistence type="predicted"/>
<evidence type="ECO:0000313" key="1">
    <source>
        <dbReference type="EMBL" id="CAG25629.1"/>
    </source>
</evidence>
<sequence length="234" mass="28324">MLAQVNRGNFLLDQVNSLVDKALEFEESRWQWQTYVNVFEPLVTKYFECRRTKVAGCVNPDCRFQRIIAYYVCATKFNGVDLYFALKFYVKSGLPVIGLSHHIMLKGEASEHRYYPSIDWDSNLPPPKELLERAVFWWHYRSGSKGIEAWHIVLPYRRRWYHAIYDMMPYTDKMHWALTARRILKQGIYEDFGILRVWWLGDELIDYYVNENDPMAWLNLKLRRLFWLREYERV</sequence>
<reference evidence="1 2" key="1">
    <citation type="journal article" date="2004" name="Virology">
        <title>Morphology and genome organisation of the virus PSV of the hyperthermophilic archaeal genera Pyrobaculum and Thermoproteus: A novel virus family, the Globuloviridae.</title>
        <authorList>
            <person name="Haering M."/>
            <person name="Peng X."/>
            <person name="Bruegger K."/>
            <person name="Rachel R."/>
            <person name="Stetter K.O."/>
            <person name="Garrett R.A."/>
            <person name="Prangishvili D."/>
        </authorList>
    </citation>
    <scope>NUCLEOTIDE SEQUENCE [LARGE SCALE GENOMIC DNA]</scope>
    <source>
        <strain evidence="2">Isolate United States/Yellowstone</strain>
    </source>
</reference>
<keyword evidence="2" id="KW-1185">Reference proteome</keyword>
<organismHost>
    <name type="scientific">Thermoproteus tenax</name>
    <dbReference type="NCBI Taxonomy" id="2271"/>
</organismHost>
<organism evidence="1 2">
    <name type="scientific">Pyrobaculum spherical virus (isolate United States/Yellowstone)</name>
    <name type="common">PSV</name>
    <dbReference type="NCBI Taxonomy" id="654907"/>
    <lineage>
        <taxon>Viruses</taxon>
        <taxon>Viruses incertae sedis</taxon>
        <taxon>Globuloviridae</taxon>
        <taxon>Alphaglobulovirus</taxon>
        <taxon>Alphaglobulovirus obsidianense</taxon>
    </lineage>
</organism>
<protein>
    <submittedName>
        <fullName evidence="1">Uncharacterized protein</fullName>
    </submittedName>
</protein>
<name>Q6ZYJ3_PSVY</name>
<organismHost>
    <name type="scientific">Pyrobaculum</name>
    <dbReference type="NCBI Taxonomy" id="2276"/>
</organismHost>
<evidence type="ECO:0000313" key="2">
    <source>
        <dbReference type="Proteomes" id="UP000008777"/>
    </source>
</evidence>
<dbReference type="EMBL" id="AJ635161">
    <property type="protein sequence ID" value="CAG25629.1"/>
    <property type="molecule type" value="Genomic_DNA"/>
</dbReference>
<dbReference type="KEGG" id="vg:4432025"/>
<accession>Q6ZYJ3</accession>
<dbReference type="RefSeq" id="YP_015531.1">
    <property type="nucleotide sequence ID" value="NC_005872.1"/>
</dbReference>
<dbReference type="Proteomes" id="UP000008777">
    <property type="component" value="Segment"/>
</dbReference>
<dbReference type="GeneID" id="4432025"/>